<dbReference type="Proteomes" id="UP001500124">
    <property type="component" value="Unassembled WGS sequence"/>
</dbReference>
<accession>A0ABP9KPU8</accession>
<evidence type="ECO:0000313" key="2">
    <source>
        <dbReference type="EMBL" id="GAA5063176.1"/>
    </source>
</evidence>
<organism evidence="2 3">
    <name type="scientific">Streptomyces similanensis</name>
    <dbReference type="NCBI Taxonomy" id="1274988"/>
    <lineage>
        <taxon>Bacteria</taxon>
        <taxon>Bacillati</taxon>
        <taxon>Actinomycetota</taxon>
        <taxon>Actinomycetes</taxon>
        <taxon>Kitasatosporales</taxon>
        <taxon>Streptomycetaceae</taxon>
        <taxon>Streptomyces</taxon>
    </lineage>
</organism>
<sequence length="76" mass="7916">MRMRKTAAGSLVLAALLLGGAGAQSAQAADYRIPGGRYDTYVACRTAGSLSVGMGLFSRFECVDNGNGAFDLFYVS</sequence>
<keyword evidence="3" id="KW-1185">Reference proteome</keyword>
<evidence type="ECO:0000313" key="3">
    <source>
        <dbReference type="Proteomes" id="UP001500124"/>
    </source>
</evidence>
<feature type="chain" id="PRO_5046139944" evidence="1">
    <location>
        <begin position="29"/>
        <end position="76"/>
    </location>
</feature>
<comment type="caution">
    <text evidence="2">The sequence shown here is derived from an EMBL/GenBank/DDBJ whole genome shotgun (WGS) entry which is preliminary data.</text>
</comment>
<protein>
    <submittedName>
        <fullName evidence="2">Uncharacterized protein</fullName>
    </submittedName>
</protein>
<reference evidence="3" key="1">
    <citation type="journal article" date="2019" name="Int. J. Syst. Evol. Microbiol.">
        <title>The Global Catalogue of Microorganisms (GCM) 10K type strain sequencing project: providing services to taxonomists for standard genome sequencing and annotation.</title>
        <authorList>
            <consortium name="The Broad Institute Genomics Platform"/>
            <consortium name="The Broad Institute Genome Sequencing Center for Infectious Disease"/>
            <person name="Wu L."/>
            <person name="Ma J."/>
        </authorList>
    </citation>
    <scope>NUCLEOTIDE SEQUENCE [LARGE SCALE GENOMIC DNA]</scope>
    <source>
        <strain evidence="3">JCM 18410</strain>
    </source>
</reference>
<feature type="signal peptide" evidence="1">
    <location>
        <begin position="1"/>
        <end position="28"/>
    </location>
</feature>
<keyword evidence="1" id="KW-0732">Signal</keyword>
<evidence type="ECO:0000256" key="1">
    <source>
        <dbReference type="SAM" id="SignalP"/>
    </source>
</evidence>
<gene>
    <name evidence="2" type="ORF">GCM10023336_42220</name>
</gene>
<proteinExistence type="predicted"/>
<name>A0ABP9KPU8_9ACTN</name>
<dbReference type="EMBL" id="BAABKC010000059">
    <property type="protein sequence ID" value="GAA5063176.1"/>
    <property type="molecule type" value="Genomic_DNA"/>
</dbReference>